<sequence>RSAAVGVGIALVGLACVVQVWAGLRLDLIGVLAGLGAAACQAAFFLAADRAVGRVDPLVMTATGFAIAVVVLAVCAPPWNVPWHEFGVEVALGGHTAPGWLLLTLLVLISTVVAYVTSVAAVHRLSAPIAGAVGYVEAVAAAVFAWVILGEHLSPVQLAGGLIVLVGAFVAQRSVAARGQVIGELPVMETVGVTRSSG</sequence>
<keyword evidence="3" id="KW-1003">Cell membrane</keyword>
<organism evidence="9 10">
    <name type="scientific">Actinoallomurus acaciae</name>
    <dbReference type="NCBI Taxonomy" id="502577"/>
    <lineage>
        <taxon>Bacteria</taxon>
        <taxon>Bacillati</taxon>
        <taxon>Actinomycetota</taxon>
        <taxon>Actinomycetes</taxon>
        <taxon>Streptosporangiales</taxon>
        <taxon>Thermomonosporaceae</taxon>
        <taxon>Actinoallomurus</taxon>
    </lineage>
</organism>
<protein>
    <submittedName>
        <fullName evidence="9">EamA family transporter</fullName>
    </submittedName>
</protein>
<evidence type="ECO:0000256" key="2">
    <source>
        <dbReference type="ARBA" id="ARBA00007362"/>
    </source>
</evidence>
<dbReference type="EMBL" id="JBHLZP010000721">
    <property type="protein sequence ID" value="MFB9839462.1"/>
    <property type="molecule type" value="Genomic_DNA"/>
</dbReference>
<dbReference type="InterPro" id="IPR000620">
    <property type="entry name" value="EamA_dom"/>
</dbReference>
<feature type="non-terminal residue" evidence="9">
    <location>
        <position position="1"/>
    </location>
</feature>
<keyword evidence="5 7" id="KW-1133">Transmembrane helix</keyword>
<evidence type="ECO:0000256" key="5">
    <source>
        <dbReference type="ARBA" id="ARBA00022989"/>
    </source>
</evidence>
<keyword evidence="4 7" id="KW-0812">Transmembrane</keyword>
<dbReference type="PANTHER" id="PTHR42920">
    <property type="entry name" value="OS03G0707200 PROTEIN-RELATED"/>
    <property type="match status" value="1"/>
</dbReference>
<evidence type="ECO:0000256" key="4">
    <source>
        <dbReference type="ARBA" id="ARBA00022692"/>
    </source>
</evidence>
<comment type="subcellular location">
    <subcellularLocation>
        <location evidence="1">Cell membrane</location>
        <topology evidence="1">Multi-pass membrane protein</topology>
    </subcellularLocation>
</comment>
<dbReference type="Proteomes" id="UP001589627">
    <property type="component" value="Unassembled WGS sequence"/>
</dbReference>
<dbReference type="Gene3D" id="1.10.3730.20">
    <property type="match status" value="1"/>
</dbReference>
<keyword evidence="6 7" id="KW-0472">Membrane</keyword>
<dbReference type="InterPro" id="IPR051258">
    <property type="entry name" value="Diverse_Substrate_Transporter"/>
</dbReference>
<feature type="domain" description="EamA" evidence="8">
    <location>
        <begin position="29"/>
        <end position="170"/>
    </location>
</feature>
<reference evidence="9 10" key="1">
    <citation type="submission" date="2024-09" db="EMBL/GenBank/DDBJ databases">
        <authorList>
            <person name="Sun Q."/>
            <person name="Mori K."/>
        </authorList>
    </citation>
    <scope>NUCLEOTIDE SEQUENCE [LARGE SCALE GENOMIC DNA]</scope>
    <source>
        <strain evidence="9 10">TBRC 0563</strain>
    </source>
</reference>
<name>A0ABV5YZQ7_9ACTN</name>
<dbReference type="RefSeq" id="WP_378212588.1">
    <property type="nucleotide sequence ID" value="NZ_JBHLZP010000721.1"/>
</dbReference>
<keyword evidence="10" id="KW-1185">Reference proteome</keyword>
<feature type="transmembrane region" description="Helical" evidence="7">
    <location>
        <begin position="155"/>
        <end position="171"/>
    </location>
</feature>
<dbReference type="InterPro" id="IPR037185">
    <property type="entry name" value="EmrE-like"/>
</dbReference>
<feature type="transmembrane region" description="Helical" evidence="7">
    <location>
        <begin position="5"/>
        <end position="22"/>
    </location>
</feature>
<proteinExistence type="inferred from homology"/>
<evidence type="ECO:0000256" key="6">
    <source>
        <dbReference type="ARBA" id="ARBA00023136"/>
    </source>
</evidence>
<gene>
    <name evidence="9" type="ORF">ACFFNX_45695</name>
</gene>
<feature type="transmembrane region" description="Helical" evidence="7">
    <location>
        <begin position="99"/>
        <end position="122"/>
    </location>
</feature>
<evidence type="ECO:0000256" key="3">
    <source>
        <dbReference type="ARBA" id="ARBA00022475"/>
    </source>
</evidence>
<feature type="transmembrane region" description="Helical" evidence="7">
    <location>
        <begin position="58"/>
        <end position="79"/>
    </location>
</feature>
<dbReference type="SUPFAM" id="SSF103481">
    <property type="entry name" value="Multidrug resistance efflux transporter EmrE"/>
    <property type="match status" value="1"/>
</dbReference>
<comment type="caution">
    <text evidence="9">The sequence shown here is derived from an EMBL/GenBank/DDBJ whole genome shotgun (WGS) entry which is preliminary data.</text>
</comment>
<evidence type="ECO:0000256" key="7">
    <source>
        <dbReference type="SAM" id="Phobius"/>
    </source>
</evidence>
<dbReference type="Pfam" id="PF00892">
    <property type="entry name" value="EamA"/>
    <property type="match status" value="1"/>
</dbReference>
<feature type="transmembrane region" description="Helical" evidence="7">
    <location>
        <begin position="129"/>
        <end position="149"/>
    </location>
</feature>
<comment type="similarity">
    <text evidence="2">Belongs to the EamA transporter family.</text>
</comment>
<evidence type="ECO:0000256" key="1">
    <source>
        <dbReference type="ARBA" id="ARBA00004651"/>
    </source>
</evidence>
<feature type="transmembrane region" description="Helical" evidence="7">
    <location>
        <begin position="28"/>
        <end position="46"/>
    </location>
</feature>
<evidence type="ECO:0000259" key="8">
    <source>
        <dbReference type="Pfam" id="PF00892"/>
    </source>
</evidence>
<dbReference type="PANTHER" id="PTHR42920:SF5">
    <property type="entry name" value="EAMA DOMAIN-CONTAINING PROTEIN"/>
    <property type="match status" value="1"/>
</dbReference>
<accession>A0ABV5YZQ7</accession>
<evidence type="ECO:0000313" key="9">
    <source>
        <dbReference type="EMBL" id="MFB9839462.1"/>
    </source>
</evidence>
<evidence type="ECO:0000313" key="10">
    <source>
        <dbReference type="Proteomes" id="UP001589627"/>
    </source>
</evidence>